<proteinExistence type="predicted"/>
<feature type="domain" description="Type II secretion system protein GspE N-terminal" evidence="1">
    <location>
        <begin position="7"/>
        <end position="84"/>
    </location>
</feature>
<dbReference type="InterPro" id="IPR037257">
    <property type="entry name" value="T2SS_E_N_sf"/>
</dbReference>
<dbReference type="InterPro" id="IPR007831">
    <property type="entry name" value="T2SS_GspE_N"/>
</dbReference>
<gene>
    <name evidence="2" type="ORF">LRS13_11150</name>
</gene>
<evidence type="ECO:0000259" key="1">
    <source>
        <dbReference type="Pfam" id="PF05157"/>
    </source>
</evidence>
<keyword evidence="3" id="KW-1185">Reference proteome</keyword>
<evidence type="ECO:0000313" key="3">
    <source>
        <dbReference type="Proteomes" id="UP001058860"/>
    </source>
</evidence>
<name>A0ABY5PND5_9ACTN</name>
<evidence type="ECO:0000313" key="2">
    <source>
        <dbReference type="EMBL" id="UUY06040.1"/>
    </source>
</evidence>
<dbReference type="Gene3D" id="3.30.300.160">
    <property type="entry name" value="Type II secretion system, protein E, N-terminal domain"/>
    <property type="match status" value="1"/>
</dbReference>
<dbReference type="Pfam" id="PF05157">
    <property type="entry name" value="MshEN"/>
    <property type="match status" value="1"/>
</dbReference>
<dbReference type="RefSeq" id="WP_353866471.1">
    <property type="nucleotide sequence ID" value="NZ_CP088295.1"/>
</dbReference>
<sequence>MTPPPLAERHDPEVARLLGEQVSRALGMVAYAQADDTLLVATANPDDTLADRVARAISGRDVQLIAAADDEIAAVLDEVFGAGRRVIRRA</sequence>
<dbReference type="SUPFAM" id="SSF160246">
    <property type="entry name" value="EspE N-terminal domain-like"/>
    <property type="match status" value="1"/>
</dbReference>
<dbReference type="Proteomes" id="UP001058860">
    <property type="component" value="Chromosome"/>
</dbReference>
<organism evidence="2 3">
    <name type="scientific">Svornostia abyssi</name>
    <dbReference type="NCBI Taxonomy" id="2898438"/>
    <lineage>
        <taxon>Bacteria</taxon>
        <taxon>Bacillati</taxon>
        <taxon>Actinomycetota</taxon>
        <taxon>Thermoleophilia</taxon>
        <taxon>Solirubrobacterales</taxon>
        <taxon>Baekduiaceae</taxon>
        <taxon>Svornostia</taxon>
    </lineage>
</organism>
<accession>A0ABY5PND5</accession>
<dbReference type="EMBL" id="CP088295">
    <property type="protein sequence ID" value="UUY06040.1"/>
    <property type="molecule type" value="Genomic_DNA"/>
</dbReference>
<reference evidence="3" key="1">
    <citation type="submission" date="2021-11" db="EMBL/GenBank/DDBJ databases">
        <title>Cultivation dependent microbiological survey of springs from the worlds oldest radium mine currently devoted to the extraction of radon-saturated water.</title>
        <authorList>
            <person name="Kapinusova G."/>
            <person name="Smrhova T."/>
            <person name="Strejcek M."/>
            <person name="Suman J."/>
            <person name="Jani K."/>
            <person name="Pajer P."/>
            <person name="Uhlik O."/>
        </authorList>
    </citation>
    <scope>NUCLEOTIDE SEQUENCE [LARGE SCALE GENOMIC DNA]</scope>
    <source>
        <strain evidence="3">J379</strain>
    </source>
</reference>
<protein>
    <recommendedName>
        <fullName evidence="1">Type II secretion system protein GspE N-terminal domain-containing protein</fullName>
    </recommendedName>
</protein>